<evidence type="ECO:0000256" key="3">
    <source>
        <dbReference type="ARBA" id="ARBA00011233"/>
    </source>
</evidence>
<dbReference type="NCBIfam" id="NF006600">
    <property type="entry name" value="PRK09140.1"/>
    <property type="match status" value="1"/>
</dbReference>
<reference evidence="6" key="1">
    <citation type="submission" date="2022-06" db="EMBL/GenBank/DDBJ databases">
        <title>A novel DMS-producing enzyme.</title>
        <authorList>
            <person name="Zhang Y."/>
        </authorList>
    </citation>
    <scope>NUCLEOTIDE SEQUENCE</scope>
    <source>
        <strain evidence="6">RT37</strain>
    </source>
</reference>
<dbReference type="RefSeq" id="WP_348826749.1">
    <property type="nucleotide sequence ID" value="NZ_CP098827.1"/>
</dbReference>
<proteinExistence type="inferred from homology"/>
<sequence>MNDAQRRVLDAAMAETPLVAILRGITPDEIEPVCHALVEAGFRLIEIPLNSPEPWVSIERAVACCPDDVLIGAGTVLDEDDTARLAELGAPLMITPNTEAELVALGAERGLAPMIGCMTPTEALAAARAGATALKLFPAARLGTGYFKDISAILPKGLPVLAVGGIDRSNMAEWHAVGIAGFGFGSNLYKSGRSAAEVGEIARELVAEWQRLTADQAGQQGGGA</sequence>
<protein>
    <submittedName>
        <fullName evidence="6">2-dehydro-3-deoxy-6-phosphogalactonate aldolase</fullName>
        <ecNumber evidence="6">4.1.2.21</ecNumber>
    </submittedName>
</protein>
<dbReference type="InterPro" id="IPR000887">
    <property type="entry name" value="Aldlse_KDPG_KHG"/>
</dbReference>
<organism evidence="6">
    <name type="scientific">Halomonas sp. RT37</name>
    <dbReference type="NCBI Taxonomy" id="2950872"/>
    <lineage>
        <taxon>Bacteria</taxon>
        <taxon>Pseudomonadati</taxon>
        <taxon>Pseudomonadota</taxon>
        <taxon>Gammaproteobacteria</taxon>
        <taxon>Oceanospirillales</taxon>
        <taxon>Halomonadaceae</taxon>
        <taxon>Halomonas</taxon>
    </lineage>
</organism>
<dbReference type="SUPFAM" id="SSF51569">
    <property type="entry name" value="Aldolase"/>
    <property type="match status" value="1"/>
</dbReference>
<dbReference type="PROSITE" id="PS00160">
    <property type="entry name" value="ALDOLASE_KDPG_KHG_2"/>
    <property type="match status" value="1"/>
</dbReference>
<keyword evidence="4 6" id="KW-0456">Lyase</keyword>
<dbReference type="EC" id="4.1.2.21" evidence="6"/>
<evidence type="ECO:0000256" key="2">
    <source>
        <dbReference type="ARBA" id="ARBA00006906"/>
    </source>
</evidence>
<dbReference type="Pfam" id="PF01081">
    <property type="entry name" value="Aldolase"/>
    <property type="match status" value="1"/>
</dbReference>
<dbReference type="InterPro" id="IPR013785">
    <property type="entry name" value="Aldolase_TIM"/>
</dbReference>
<dbReference type="EMBL" id="CP098827">
    <property type="protein sequence ID" value="XBO69690.1"/>
    <property type="molecule type" value="Genomic_DNA"/>
</dbReference>
<evidence type="ECO:0000256" key="4">
    <source>
        <dbReference type="ARBA" id="ARBA00023239"/>
    </source>
</evidence>
<dbReference type="PANTHER" id="PTHR30246">
    <property type="entry name" value="2-KETO-3-DEOXY-6-PHOSPHOGLUCONATE ALDOLASE"/>
    <property type="match status" value="1"/>
</dbReference>
<evidence type="ECO:0000256" key="5">
    <source>
        <dbReference type="ARBA" id="ARBA00023277"/>
    </source>
</evidence>
<dbReference type="AlphaFoldDB" id="A0AAU7KDX3"/>
<dbReference type="GO" id="GO:0008674">
    <property type="term" value="F:2-dehydro-3-deoxy-6-phosphogalactonate aldolase activity"/>
    <property type="evidence" value="ECO:0007669"/>
    <property type="project" value="UniProtKB-EC"/>
</dbReference>
<comment type="subunit">
    <text evidence="3">Homotrimer.</text>
</comment>
<accession>A0AAU7KDX3</accession>
<dbReference type="CDD" id="cd00452">
    <property type="entry name" value="KDPG_aldolase"/>
    <property type="match status" value="1"/>
</dbReference>
<dbReference type="Gene3D" id="3.20.20.70">
    <property type="entry name" value="Aldolase class I"/>
    <property type="match status" value="1"/>
</dbReference>
<evidence type="ECO:0000313" key="6">
    <source>
        <dbReference type="EMBL" id="XBO69690.1"/>
    </source>
</evidence>
<dbReference type="InterPro" id="IPR031338">
    <property type="entry name" value="KDPG/KHG_AS_2"/>
</dbReference>
<gene>
    <name evidence="6" type="ORF">NFG58_13790</name>
</gene>
<evidence type="ECO:0000256" key="1">
    <source>
        <dbReference type="ARBA" id="ARBA00004761"/>
    </source>
</evidence>
<dbReference type="PANTHER" id="PTHR30246:SF1">
    <property type="entry name" value="2-DEHYDRO-3-DEOXY-6-PHOSPHOGALACTONATE ALDOLASE-RELATED"/>
    <property type="match status" value="1"/>
</dbReference>
<comment type="similarity">
    <text evidence="2">Belongs to the KHG/KDPG aldolase family.</text>
</comment>
<keyword evidence="5" id="KW-0119">Carbohydrate metabolism</keyword>
<name>A0AAU7KDX3_9GAMM</name>
<comment type="pathway">
    <text evidence="1">Carbohydrate acid metabolism.</text>
</comment>